<dbReference type="InterPro" id="IPR003604">
    <property type="entry name" value="Matrin/U1-like-C_Znf_C2H2"/>
</dbReference>
<keyword evidence="10" id="KW-1185">Reference proteome</keyword>
<keyword evidence="6" id="KW-0175">Coiled coil</keyword>
<dbReference type="GO" id="GO:0005681">
    <property type="term" value="C:spliceosomal complex"/>
    <property type="evidence" value="ECO:0007669"/>
    <property type="project" value="InterPro"/>
</dbReference>
<reference evidence="9 10" key="1">
    <citation type="submission" date="2020-12" db="EMBL/GenBank/DDBJ databases">
        <title>Effect of drift, selection, and recombination on the evolution of hybrid genomes in Candida yeast pathogens.</title>
        <authorList>
            <person name="Mixao V."/>
            <person name="Ksiezopolska E."/>
            <person name="Saus E."/>
            <person name="Boekhout T."/>
            <person name="Gacser A."/>
            <person name="Gabaldon T."/>
        </authorList>
    </citation>
    <scope>NUCLEOTIDE SEQUENCE [LARGE SCALE GENOMIC DNA]</scope>
    <source>
        <strain evidence="9 10">BP57</strain>
    </source>
</reference>
<dbReference type="SUPFAM" id="SSF57667">
    <property type="entry name" value="beta-beta-alpha zinc fingers"/>
    <property type="match status" value="1"/>
</dbReference>
<comment type="caution">
    <text evidence="9">The sequence shown here is derived from an EMBL/GenBank/DDBJ whole genome shotgun (WGS) entry which is preliminary data.</text>
</comment>
<dbReference type="InterPro" id="IPR022755">
    <property type="entry name" value="Znf_C2H2_jaz"/>
</dbReference>
<sequence length="501" mass="57815">MSNTPESQRLVLENLDAIEDALSQRFLRTPGLLPKSLRPKHGNILTDKNKTSTKRLHRLQQHELKQLSEEYNRLLRQAFSSFKDDATTIQQELKSIKEPNSFEKFDKMVAPLINDIDEGDVVQGVQSRYALFGSAEPRDFKVKLKKGKDEEVIMARRKGLLSKSVSHLQGIEMSDILDLNEFHRFYNENFTTSEIPYVQYLYSFHKFPYEKTSNDSYRPYLKSLYEFLKQKCTLLYPLSDLAEVVNAATVENTHQDSQNATNELYCAVCDKHFAAETVFKAHLESKKHLKKASKVNEVPNSEEKKPNTWYEQAIKALAKHVEEAIHQTEKYLVSSERARFNEEQDQIDIENEYTEVDEGSSDSDNEASSDEENDDDLFKNLPLGSDGTPIPYWLYKLQGLHKTYRCEICGNVGYKGKQAFERHFNSNKHQKGLQLLGIAEENFPLFKNISSIDEAQNLMQNLKREARSKQSELHDAIEVEDKQGNVMSYVDYLDLKKQGLV</sequence>
<evidence type="ECO:0000259" key="8">
    <source>
        <dbReference type="PROSITE" id="PS50171"/>
    </source>
</evidence>
<gene>
    <name evidence="9" type="ORF">I9W82_004104</name>
</gene>
<dbReference type="Pfam" id="PF12171">
    <property type="entry name" value="zf-C2H2_jaz"/>
    <property type="match status" value="1"/>
</dbReference>
<dbReference type="RefSeq" id="XP_067547692.1">
    <property type="nucleotide sequence ID" value="XM_067693142.1"/>
</dbReference>
<comment type="subcellular location">
    <subcellularLocation>
        <location evidence="1">Nucleus</location>
    </subcellularLocation>
</comment>
<dbReference type="PANTHER" id="PTHR12786">
    <property type="entry name" value="SPLICING FACTOR SF3A-RELATED"/>
    <property type="match status" value="1"/>
</dbReference>
<feature type="domain" description="Matrin-type" evidence="8">
    <location>
        <begin position="404"/>
        <end position="435"/>
    </location>
</feature>
<dbReference type="GeneID" id="93652733"/>
<evidence type="ECO:0000256" key="7">
    <source>
        <dbReference type="SAM" id="MobiDB-lite"/>
    </source>
</evidence>
<dbReference type="PANTHER" id="PTHR12786:SF2">
    <property type="entry name" value="SPLICING FACTOR 3A SUBUNIT 3"/>
    <property type="match status" value="1"/>
</dbReference>
<protein>
    <submittedName>
        <fullName evidence="9">Sap61</fullName>
    </submittedName>
</protein>
<feature type="region of interest" description="Disordered" evidence="7">
    <location>
        <begin position="343"/>
        <end position="382"/>
    </location>
</feature>
<keyword evidence="4" id="KW-0862">Zinc</keyword>
<keyword evidence="2" id="KW-0479">Metal-binding</keyword>
<accession>A0A8H7ZGT4</accession>
<evidence type="ECO:0000256" key="5">
    <source>
        <dbReference type="ARBA" id="ARBA00023242"/>
    </source>
</evidence>
<dbReference type="InterPro" id="IPR024598">
    <property type="entry name" value="SF3a60/Prp9_C"/>
</dbReference>
<dbReference type="Gene3D" id="3.30.160.60">
    <property type="entry name" value="Classic Zinc Finger"/>
    <property type="match status" value="1"/>
</dbReference>
<dbReference type="Pfam" id="PF11931">
    <property type="entry name" value="SF3a60_Prp9_C"/>
    <property type="match status" value="1"/>
</dbReference>
<proteinExistence type="predicted"/>
<dbReference type="EMBL" id="JAEOAQ010000005">
    <property type="protein sequence ID" value="KAG5418576.1"/>
    <property type="molecule type" value="Genomic_DNA"/>
</dbReference>
<dbReference type="InterPro" id="IPR031590">
    <property type="entry name" value="PRP9_N"/>
</dbReference>
<evidence type="ECO:0000313" key="9">
    <source>
        <dbReference type="EMBL" id="KAG5418576.1"/>
    </source>
</evidence>
<feature type="coiled-coil region" evidence="6">
    <location>
        <begin position="452"/>
        <end position="479"/>
    </location>
</feature>
<dbReference type="SMART" id="SM00355">
    <property type="entry name" value="ZnF_C2H2"/>
    <property type="match status" value="2"/>
</dbReference>
<dbReference type="Pfam" id="PF16958">
    <property type="entry name" value="PRP9_N"/>
    <property type="match status" value="1"/>
</dbReference>
<dbReference type="InterPro" id="IPR036236">
    <property type="entry name" value="Znf_C2H2_sf"/>
</dbReference>
<dbReference type="InterPro" id="IPR051421">
    <property type="entry name" value="RNA_Proc_DNA_Dmg_Regulator"/>
</dbReference>
<organism evidence="9 10">
    <name type="scientific">Candida metapsilosis</name>
    <dbReference type="NCBI Taxonomy" id="273372"/>
    <lineage>
        <taxon>Eukaryota</taxon>
        <taxon>Fungi</taxon>
        <taxon>Dikarya</taxon>
        <taxon>Ascomycota</taxon>
        <taxon>Saccharomycotina</taxon>
        <taxon>Pichiomycetes</taxon>
        <taxon>Debaryomycetaceae</taxon>
        <taxon>Candida/Lodderomyces clade</taxon>
        <taxon>Candida</taxon>
    </lineage>
</organism>
<dbReference type="GO" id="GO:0008270">
    <property type="term" value="F:zinc ion binding"/>
    <property type="evidence" value="ECO:0007669"/>
    <property type="project" value="UniProtKB-KW"/>
</dbReference>
<evidence type="ECO:0000256" key="3">
    <source>
        <dbReference type="ARBA" id="ARBA00022771"/>
    </source>
</evidence>
<evidence type="ECO:0000256" key="4">
    <source>
        <dbReference type="ARBA" id="ARBA00022833"/>
    </source>
</evidence>
<feature type="compositionally biased region" description="Acidic residues" evidence="7">
    <location>
        <begin position="343"/>
        <end position="375"/>
    </location>
</feature>
<dbReference type="SMART" id="SM00451">
    <property type="entry name" value="ZnF_U1"/>
    <property type="match status" value="2"/>
</dbReference>
<evidence type="ECO:0000313" key="10">
    <source>
        <dbReference type="Proteomes" id="UP000669133"/>
    </source>
</evidence>
<evidence type="ECO:0000256" key="6">
    <source>
        <dbReference type="SAM" id="Coils"/>
    </source>
</evidence>
<evidence type="ECO:0000256" key="2">
    <source>
        <dbReference type="ARBA" id="ARBA00022723"/>
    </source>
</evidence>
<dbReference type="AlphaFoldDB" id="A0A8H7ZGT4"/>
<dbReference type="PROSITE" id="PS00028">
    <property type="entry name" value="ZINC_FINGER_C2H2_1"/>
    <property type="match status" value="1"/>
</dbReference>
<dbReference type="GO" id="GO:0003723">
    <property type="term" value="F:RNA binding"/>
    <property type="evidence" value="ECO:0007669"/>
    <property type="project" value="InterPro"/>
</dbReference>
<dbReference type="PROSITE" id="PS50171">
    <property type="entry name" value="ZF_MATRIN"/>
    <property type="match status" value="1"/>
</dbReference>
<dbReference type="OrthoDB" id="2160351at2759"/>
<evidence type="ECO:0000256" key="1">
    <source>
        <dbReference type="ARBA" id="ARBA00004123"/>
    </source>
</evidence>
<name>A0A8H7ZGT4_9ASCO</name>
<keyword evidence="5" id="KW-0539">Nucleus</keyword>
<keyword evidence="3" id="KW-0863">Zinc-finger</keyword>
<dbReference type="InterPro" id="IPR000690">
    <property type="entry name" value="Matrin/U1-C_Znf_C2H2"/>
</dbReference>
<dbReference type="GO" id="GO:0000398">
    <property type="term" value="P:mRNA splicing, via spliceosome"/>
    <property type="evidence" value="ECO:0007669"/>
    <property type="project" value="InterPro"/>
</dbReference>
<dbReference type="InterPro" id="IPR013087">
    <property type="entry name" value="Znf_C2H2_type"/>
</dbReference>
<dbReference type="Proteomes" id="UP000669133">
    <property type="component" value="Unassembled WGS sequence"/>
</dbReference>